<dbReference type="InterPro" id="IPR000884">
    <property type="entry name" value="TSP1_rpt"/>
</dbReference>
<keyword evidence="5" id="KW-0732">Signal</keyword>
<dbReference type="Gene3D" id="2.20.100.10">
    <property type="entry name" value="Thrombospondin type-1 (TSP1) repeat"/>
    <property type="match status" value="1"/>
</dbReference>
<dbReference type="InterPro" id="IPR001846">
    <property type="entry name" value="VWF_type-D"/>
</dbReference>
<dbReference type="Gene3D" id="2.10.25.10">
    <property type="entry name" value="Laminin"/>
    <property type="match status" value="3"/>
</dbReference>
<dbReference type="PROSITE" id="PS01186">
    <property type="entry name" value="EGF_2"/>
    <property type="match status" value="1"/>
</dbReference>
<comment type="caution">
    <text evidence="4">Lacks conserved residue(s) required for the propagation of feature annotation.</text>
</comment>
<reference evidence="9" key="1">
    <citation type="submission" date="2012-12" db="EMBL/GenBank/DDBJ databases">
        <authorList>
            <person name="Hellsten U."/>
            <person name="Grimwood J."/>
            <person name="Chapman J.A."/>
            <person name="Shapiro H."/>
            <person name="Aerts A."/>
            <person name="Otillar R.P."/>
            <person name="Terry A.Y."/>
            <person name="Boore J.L."/>
            <person name="Simakov O."/>
            <person name="Marletaz F."/>
            <person name="Cho S.-J."/>
            <person name="Edsinger-Gonzales E."/>
            <person name="Havlak P."/>
            <person name="Kuo D.-H."/>
            <person name="Larsson T."/>
            <person name="Lv J."/>
            <person name="Arendt D."/>
            <person name="Savage R."/>
            <person name="Osoegawa K."/>
            <person name="de Jong P."/>
            <person name="Lindberg D.R."/>
            <person name="Seaver E.C."/>
            <person name="Weisblat D.A."/>
            <person name="Putnam N.H."/>
            <person name="Grigoriev I.V."/>
            <person name="Rokhsar D.S."/>
        </authorList>
    </citation>
    <scope>NUCLEOTIDE SEQUENCE</scope>
    <source>
        <strain evidence="9">I ESC-2004</strain>
    </source>
</reference>
<evidence type="ECO:0000256" key="4">
    <source>
        <dbReference type="PROSITE-ProRule" id="PRU00076"/>
    </source>
</evidence>
<evidence type="ECO:0000313" key="8">
    <source>
        <dbReference type="EnsemblMetazoa" id="CapteP222920"/>
    </source>
</evidence>
<dbReference type="OMA" id="ETCIRAC"/>
<keyword evidence="9" id="KW-1185">Reference proteome</keyword>
<dbReference type="InterPro" id="IPR002919">
    <property type="entry name" value="TIL_dom"/>
</dbReference>
<dbReference type="EMBL" id="AMQN01000144">
    <property type="status" value="NOT_ANNOTATED_CDS"/>
    <property type="molecule type" value="Genomic_DNA"/>
</dbReference>
<dbReference type="SMART" id="SM00216">
    <property type="entry name" value="VWD"/>
    <property type="match status" value="3"/>
</dbReference>
<dbReference type="PROSITE" id="PS51233">
    <property type="entry name" value="VWFD"/>
    <property type="match status" value="3"/>
</dbReference>
<protein>
    <recommendedName>
        <fullName evidence="10">VWFD domain-containing protein</fullName>
    </recommendedName>
</protein>
<evidence type="ECO:0000256" key="5">
    <source>
        <dbReference type="SAM" id="SignalP"/>
    </source>
</evidence>
<proteinExistence type="predicted"/>
<dbReference type="InterPro" id="IPR036084">
    <property type="entry name" value="Ser_inhib-like_sf"/>
</dbReference>
<name>X2ATR7_CAPTE</name>
<dbReference type="PROSITE" id="PS00022">
    <property type="entry name" value="EGF_1"/>
    <property type="match status" value="1"/>
</dbReference>
<dbReference type="Pfam" id="PF12714">
    <property type="entry name" value="TILa"/>
    <property type="match status" value="1"/>
</dbReference>
<dbReference type="AlphaFoldDB" id="X2ATR7"/>
<feature type="domain" description="VWFD" evidence="7">
    <location>
        <begin position="370"/>
        <end position="559"/>
    </location>
</feature>
<accession>X2ATR7</accession>
<feature type="signal peptide" evidence="5">
    <location>
        <begin position="1"/>
        <end position="18"/>
    </location>
</feature>
<evidence type="ECO:0008006" key="10">
    <source>
        <dbReference type="Google" id="ProtNLM"/>
    </source>
</evidence>
<dbReference type="PANTHER" id="PTHR11339:SF386">
    <property type="entry name" value="HEMOLECTIN, ISOFORM A"/>
    <property type="match status" value="1"/>
</dbReference>
<feature type="disulfide bond" evidence="4">
    <location>
        <begin position="799"/>
        <end position="808"/>
    </location>
</feature>
<dbReference type="Pfam" id="PF00094">
    <property type="entry name" value="VWD"/>
    <property type="match status" value="3"/>
</dbReference>
<reference evidence="8" key="3">
    <citation type="submission" date="2015-06" db="UniProtKB">
        <authorList>
            <consortium name="EnsemblMetazoa"/>
        </authorList>
    </citation>
    <scope>IDENTIFICATION</scope>
</reference>
<dbReference type="SUPFAM" id="SSF57567">
    <property type="entry name" value="Serine protease inhibitors"/>
    <property type="match status" value="2"/>
</dbReference>
<organism evidence="8 9">
    <name type="scientific">Capitella teleta</name>
    <name type="common">Polychaete worm</name>
    <dbReference type="NCBI Taxonomy" id="283909"/>
    <lineage>
        <taxon>Eukaryota</taxon>
        <taxon>Metazoa</taxon>
        <taxon>Spiralia</taxon>
        <taxon>Lophotrochozoa</taxon>
        <taxon>Annelida</taxon>
        <taxon>Polychaeta</taxon>
        <taxon>Sedentaria</taxon>
        <taxon>Scolecida</taxon>
        <taxon>Capitellidae</taxon>
        <taxon>Capitella</taxon>
    </lineage>
</organism>
<dbReference type="InterPro" id="IPR025615">
    <property type="entry name" value="TILa_dom"/>
</dbReference>
<feature type="chain" id="PRO_5004948122" description="VWFD domain-containing protein" evidence="5">
    <location>
        <begin position="19"/>
        <end position="1279"/>
    </location>
</feature>
<dbReference type="Proteomes" id="UP000014760">
    <property type="component" value="Unassembled WGS sequence"/>
</dbReference>
<feature type="domain" description="EGF-like" evidence="6">
    <location>
        <begin position="779"/>
        <end position="809"/>
    </location>
</feature>
<dbReference type="SUPFAM" id="SSF82895">
    <property type="entry name" value="TSP-1 type 1 repeat"/>
    <property type="match status" value="1"/>
</dbReference>
<dbReference type="Pfam" id="PF01826">
    <property type="entry name" value="TIL"/>
    <property type="match status" value="1"/>
</dbReference>
<evidence type="ECO:0000256" key="2">
    <source>
        <dbReference type="ARBA" id="ARBA00023157"/>
    </source>
</evidence>
<evidence type="ECO:0000256" key="1">
    <source>
        <dbReference type="ARBA" id="ARBA00022837"/>
    </source>
</evidence>
<dbReference type="InterPro" id="IPR036383">
    <property type="entry name" value="TSP1_rpt_sf"/>
</dbReference>
<dbReference type="OrthoDB" id="6059693at2759"/>
<dbReference type="PANTHER" id="PTHR11339">
    <property type="entry name" value="EXTRACELLULAR MATRIX GLYCOPROTEIN RELATED"/>
    <property type="match status" value="1"/>
</dbReference>
<reference evidence="9" key="2">
    <citation type="journal article" date="2013" name="Nature">
        <title>Insights into bilaterian evolution from three spiralian genomes.</title>
        <authorList>
            <person name="Simakov O."/>
            <person name="Marletaz F."/>
            <person name="Cho S.J."/>
            <person name="Edsinger-Gonzales E."/>
            <person name="Havlak P."/>
            <person name="Hellsten U."/>
            <person name="Kuo D.H."/>
            <person name="Larsson T."/>
            <person name="Lv J."/>
            <person name="Arendt D."/>
            <person name="Savage R."/>
            <person name="Osoegawa K."/>
            <person name="de Jong P."/>
            <person name="Grimwood J."/>
            <person name="Chapman J.A."/>
            <person name="Shapiro H."/>
            <person name="Aerts A."/>
            <person name="Otillar R.P."/>
            <person name="Terry A.Y."/>
            <person name="Boore J.L."/>
            <person name="Grigoriev I.V."/>
            <person name="Lindberg D.R."/>
            <person name="Seaver E.C."/>
            <person name="Weisblat D.A."/>
            <person name="Putnam N.H."/>
            <person name="Rokhsar D.S."/>
        </authorList>
    </citation>
    <scope>NUCLEOTIDE SEQUENCE</scope>
    <source>
        <strain evidence="9">I ESC-2004</strain>
    </source>
</reference>
<dbReference type="PROSITE" id="PS50092">
    <property type="entry name" value="TSP1"/>
    <property type="match status" value="1"/>
</dbReference>
<dbReference type="PROSITE" id="PS51257">
    <property type="entry name" value="PROKAR_LIPOPROTEIN"/>
    <property type="match status" value="1"/>
</dbReference>
<feature type="domain" description="VWFD" evidence="7">
    <location>
        <begin position="147"/>
        <end position="335"/>
    </location>
</feature>
<sequence>MRIAILFHLLLSVASCNADAIEDILSDEVLRVTSPRAAVCPRDHTLACWSCRAEASEDDCILHGRYQPCHDADAVCEYTRRIDDTGKVREVTRGCRSMDVCQQEGEGCTTYGTDVTYCRDCRPGKRGMEHRCVPTEGICTPSEFSHGLCTTSSQPYFHYSTFDNEWIPHAGPCKYQLAGASPGSTLPYFVIYIKMQEESTGPASVEFVELELETNLIRLYRDYIIKVNGETKRIPVRNRPEGYHVQRHSAEFISVLTDIGVTILYDGQDRVMIMVPEKFKGSMSGICGDFNADGSDDLKRRDGLNMQQIGSDAFAAMVQSWQVLENDVDSDSRCAVPECGCDHGLCRPETGRCRCPPHMGGHKCQYRTTAHCMITDDTHIRSYDGAMLSIKGTCKYLLTGTCAGYNVTWPPSFQLHMRNTRMSHESSQVIPEYLELHLDGQVIRLYTSQRVTVNGEERHLPISDMSGIEIYLYAGYALRVKTSFGLSIFLDESGQVKVKVPTQYEGRLCGLCGNYNWMYWDDLTTRQGDYVAASETAGRASSLIAASWVVKDTEDPRCVEVEAEEASNILFEEQVQSLSAINKCHFLLNASLPNNPFSTCLRHGSHGNLSALYFDACVSAVADTLQGVASEDESHRRSCNVLETFADECFEDPDVPEPRWRNTVGCMMVCPVGTIMNAEAPADPPSCGHTSNNIINDEQSTRGCTCPPGQVFDHMTCVEKSDCGCTDHDGVYRKVGENWLSFDCSLAHVCDVGGTIKTTRHTCGTNQVCQVLNGARQCTYDCGCKNGGTCLDDQKVCRCPAGFTGNKCQNKLRCCRSWGSPFYDGEDSESKSLTGKCSHLLSGTCWETDGIDLPGFNVTLTQHGANGHPELAFLRTITIHYHGHNVEFDQDNFIRVDGVVRKNSHDLEGLATIVRSSRNVQFTSPHLVVKSWWNSIEVCIPESLTNALCGLCEDFRQDENKKPMLPDGSSPPGSSSAHRWASFDMDRAKCEMIENVTDIVPSPTEDWLEKIDDTTLCGNLKPWTDGLQKSGPMARCMDILGETAAKVFYESCVFAMSKLGEDDLESARAVSCDITQAMVTACEEAGHTVMWREYTQCYPKCPAGQVYYDQMSACPATCSSPTAPLSCLQDHTDGCGCPDNKLLNSEECLAPSQCGCYDNQNVYHLPGATWLSAGCNESYTCIPATDTEGSKIVQGPGCHSINETCTLLDDAYICRPAVVDGGWGRWSKWSGCSASPLDTTQKVRVRTRRCNDPTPSDDGRRCAGTAIEVDDEFCMRMEL</sequence>
<dbReference type="SMART" id="SM00181">
    <property type="entry name" value="EGF"/>
    <property type="match status" value="3"/>
</dbReference>
<evidence type="ECO:0000256" key="3">
    <source>
        <dbReference type="ARBA" id="ARBA00023180"/>
    </source>
</evidence>
<evidence type="ECO:0000313" key="9">
    <source>
        <dbReference type="Proteomes" id="UP000014760"/>
    </source>
</evidence>
<dbReference type="CDD" id="cd19941">
    <property type="entry name" value="TIL"/>
    <property type="match status" value="2"/>
</dbReference>
<evidence type="ECO:0000259" key="6">
    <source>
        <dbReference type="PROSITE" id="PS50026"/>
    </source>
</evidence>
<keyword evidence="3" id="KW-0325">Glycoprotein</keyword>
<dbReference type="EnsemblMetazoa" id="CapteT222920">
    <property type="protein sequence ID" value="CapteP222920"/>
    <property type="gene ID" value="CapteG222920"/>
</dbReference>
<dbReference type="InterPro" id="IPR000742">
    <property type="entry name" value="EGF"/>
</dbReference>
<dbReference type="FunFam" id="2.20.100.10:FF:000001">
    <property type="entry name" value="semaphorin-5A isoform X1"/>
    <property type="match status" value="1"/>
</dbReference>
<dbReference type="PROSITE" id="PS50026">
    <property type="entry name" value="EGF_3"/>
    <property type="match status" value="1"/>
</dbReference>
<keyword evidence="1" id="KW-0106">Calcium</keyword>
<dbReference type="InterPro" id="IPR050780">
    <property type="entry name" value="Mucin_vWF_Thrombospondin_sf"/>
</dbReference>
<keyword evidence="2 4" id="KW-1015">Disulfide bond</keyword>
<dbReference type="HOGENOM" id="CLU_263247_0_0_1"/>
<feature type="domain" description="VWFD" evidence="7">
    <location>
        <begin position="813"/>
        <end position="991"/>
    </location>
</feature>
<evidence type="ECO:0000259" key="7">
    <source>
        <dbReference type="PROSITE" id="PS51233"/>
    </source>
</evidence>
<keyword evidence="4" id="KW-0245">EGF-like domain</keyword>